<dbReference type="Pfam" id="PF13508">
    <property type="entry name" value="Acetyltransf_7"/>
    <property type="match status" value="1"/>
</dbReference>
<dbReference type="InterPro" id="IPR050276">
    <property type="entry name" value="MshD_Acetyltransferase"/>
</dbReference>
<protein>
    <submittedName>
        <fullName evidence="2">GNAT family N-acetyltransferase</fullName>
    </submittedName>
</protein>
<dbReference type="EMBL" id="NPBS01000024">
    <property type="protein sequence ID" value="PAF27010.1"/>
    <property type="molecule type" value="Genomic_DNA"/>
</dbReference>
<organism evidence="2 5">
    <name type="scientific">Shouchella clausii</name>
    <name type="common">Alkalihalobacillus clausii</name>
    <dbReference type="NCBI Taxonomy" id="79880"/>
    <lineage>
        <taxon>Bacteria</taxon>
        <taxon>Bacillati</taxon>
        <taxon>Bacillota</taxon>
        <taxon>Bacilli</taxon>
        <taxon>Bacillales</taxon>
        <taxon>Bacillaceae</taxon>
        <taxon>Shouchella</taxon>
    </lineage>
</organism>
<evidence type="ECO:0000313" key="3">
    <source>
        <dbReference type="EMBL" id="PAF27010.1"/>
    </source>
</evidence>
<keyword evidence="2" id="KW-0808">Transferase</keyword>
<dbReference type="Proteomes" id="UP000216133">
    <property type="component" value="Unassembled WGS sequence"/>
</dbReference>
<dbReference type="GO" id="GO:0008999">
    <property type="term" value="F:protein-N-terminal-alanine acetyltransferase activity"/>
    <property type="evidence" value="ECO:0007669"/>
    <property type="project" value="TreeGrafter"/>
</dbReference>
<reference evidence="4 5" key="1">
    <citation type="submission" date="2017-07" db="EMBL/GenBank/DDBJ databases">
        <title>Isolation and whole genome analysis of endospore-forming bacteria from heroin.</title>
        <authorList>
            <person name="Kalinowski J."/>
            <person name="Ahrens B."/>
            <person name="Al-Dilaimi A."/>
            <person name="Winkler A."/>
            <person name="Wibberg D."/>
            <person name="Schleenbecker U."/>
            <person name="Ruckert C."/>
            <person name="Wolfel R."/>
            <person name="Grass G."/>
        </authorList>
    </citation>
    <scope>NUCLEOTIDE SEQUENCE [LARGE SCALE GENOMIC DNA]</scope>
    <source>
        <strain evidence="3 4">7523-2</strain>
        <strain evidence="2 5">7539</strain>
    </source>
</reference>
<dbReference type="CDD" id="cd04301">
    <property type="entry name" value="NAT_SF"/>
    <property type="match status" value="2"/>
</dbReference>
<dbReference type="Pfam" id="PF00583">
    <property type="entry name" value="Acetyltransf_1"/>
    <property type="match status" value="1"/>
</dbReference>
<evidence type="ECO:0000313" key="5">
    <source>
        <dbReference type="Proteomes" id="UP000216207"/>
    </source>
</evidence>
<dbReference type="InterPro" id="IPR016181">
    <property type="entry name" value="Acyl_CoA_acyltransferase"/>
</dbReference>
<dbReference type="PANTHER" id="PTHR43617">
    <property type="entry name" value="L-AMINO ACID N-ACETYLTRANSFERASE"/>
    <property type="match status" value="1"/>
</dbReference>
<feature type="domain" description="N-acetyltransferase" evidence="1">
    <location>
        <begin position="176"/>
        <end position="305"/>
    </location>
</feature>
<dbReference type="AlphaFoldDB" id="A0A268P0M6"/>
<dbReference type="PANTHER" id="PTHR43617:SF20">
    <property type="entry name" value="N-ALPHA-ACETYLTRANSFERASE RIMI"/>
    <property type="match status" value="1"/>
</dbReference>
<accession>A0A268P0M6</accession>
<dbReference type="Proteomes" id="UP000216207">
    <property type="component" value="Unassembled WGS sequence"/>
</dbReference>
<dbReference type="EMBL" id="NPCC01000012">
    <property type="protein sequence ID" value="PAE88840.1"/>
    <property type="molecule type" value="Genomic_DNA"/>
</dbReference>
<dbReference type="Gene3D" id="3.40.630.30">
    <property type="match status" value="1"/>
</dbReference>
<feature type="domain" description="N-acetyltransferase" evidence="1">
    <location>
        <begin position="33"/>
        <end position="176"/>
    </location>
</feature>
<evidence type="ECO:0000313" key="4">
    <source>
        <dbReference type="Proteomes" id="UP000216133"/>
    </source>
</evidence>
<name>A0A268P0M6_SHOCL</name>
<gene>
    <name evidence="3" type="ORF">CHH61_05445</name>
    <name evidence="2" type="ORF">CHH72_10725</name>
</gene>
<dbReference type="InterPro" id="IPR000182">
    <property type="entry name" value="GNAT_dom"/>
</dbReference>
<proteinExistence type="predicted"/>
<evidence type="ECO:0000313" key="2">
    <source>
        <dbReference type="EMBL" id="PAE88840.1"/>
    </source>
</evidence>
<evidence type="ECO:0000259" key="1">
    <source>
        <dbReference type="PROSITE" id="PS51186"/>
    </source>
</evidence>
<dbReference type="PROSITE" id="PS51186">
    <property type="entry name" value="GNAT"/>
    <property type="match status" value="2"/>
</dbReference>
<dbReference type="SUPFAM" id="SSF55729">
    <property type="entry name" value="Acyl-CoA N-acyltransferases (Nat)"/>
    <property type="match status" value="1"/>
</dbReference>
<sequence>MNFCWRWQKSIHKSYKNNGHVLCYTEEKGGDMIMLSSEQKKAIQSLQEKVEQADGIKLKLNWDLLEGERSLNGTEDYFYYNEKGELLGYLAVYFFGNKMECCGMVDPAARRRGIGRMLLDQAASDWQGKTKQFLLNSPTDSESGIAFMKAVGAEYAFTEKQLVCREVPIPYTKKGIRIRPAVSNDEERIYELDAEGFHMTKDEAKALHHNNPTWVTYMIEEDNHPVGKLSISRQDQESWIYAFVLTKEKRGQGIGRAALTDIVHREVSNGKTVWLDVVCTNEAALTLYHTCGFTEVGSQTYYTLK</sequence>
<comment type="caution">
    <text evidence="2">The sequence shown here is derived from an EMBL/GenBank/DDBJ whole genome shotgun (WGS) entry which is preliminary data.</text>
</comment>